<evidence type="ECO:0000313" key="2">
    <source>
        <dbReference type="Proteomes" id="UP001060215"/>
    </source>
</evidence>
<protein>
    <submittedName>
        <fullName evidence="1">Kinesin-like protein KIN-12E</fullName>
    </submittedName>
</protein>
<organism evidence="1 2">
    <name type="scientific">Camellia lanceoleosa</name>
    <dbReference type="NCBI Taxonomy" id="1840588"/>
    <lineage>
        <taxon>Eukaryota</taxon>
        <taxon>Viridiplantae</taxon>
        <taxon>Streptophyta</taxon>
        <taxon>Embryophyta</taxon>
        <taxon>Tracheophyta</taxon>
        <taxon>Spermatophyta</taxon>
        <taxon>Magnoliopsida</taxon>
        <taxon>eudicotyledons</taxon>
        <taxon>Gunneridae</taxon>
        <taxon>Pentapetalae</taxon>
        <taxon>asterids</taxon>
        <taxon>Ericales</taxon>
        <taxon>Theaceae</taxon>
        <taxon>Camellia</taxon>
    </lineage>
</organism>
<evidence type="ECO:0000313" key="1">
    <source>
        <dbReference type="EMBL" id="KAI8018307.1"/>
    </source>
</evidence>
<comment type="caution">
    <text evidence="1">The sequence shown here is derived from an EMBL/GenBank/DDBJ whole genome shotgun (WGS) entry which is preliminary data.</text>
</comment>
<reference evidence="1 2" key="1">
    <citation type="journal article" date="2022" name="Plant J.">
        <title>Chromosome-level genome of Camellia lanceoleosa provides a valuable resource for understanding genome evolution and self-incompatibility.</title>
        <authorList>
            <person name="Gong W."/>
            <person name="Xiao S."/>
            <person name="Wang L."/>
            <person name="Liao Z."/>
            <person name="Chang Y."/>
            <person name="Mo W."/>
            <person name="Hu G."/>
            <person name="Li W."/>
            <person name="Zhao G."/>
            <person name="Zhu H."/>
            <person name="Hu X."/>
            <person name="Ji K."/>
            <person name="Xiang X."/>
            <person name="Song Q."/>
            <person name="Yuan D."/>
            <person name="Jin S."/>
            <person name="Zhang L."/>
        </authorList>
    </citation>
    <scope>NUCLEOTIDE SEQUENCE [LARGE SCALE GENOMIC DNA]</scope>
    <source>
        <strain evidence="1">SQ_2022a</strain>
    </source>
</reference>
<accession>A0ACC0HZ53</accession>
<name>A0ACC0HZ53_9ERIC</name>
<sequence>MKKVANTKRNRSSVGAAVGFGGEMKERFYKSPNLVMNKARTQIRNKQQILSQTHAMAKDLLNHHSQTLGLVFGGAARRGEAERIVKGVNLLVATPGRLLDHLQNTKGFIYKNLKGAANRKVVATNMNLASSRSHSVFTCIIESKWESQGVTRHLFARLNLVDLAGFERQKSSSAKGERLKEAINIKSLSTLGFVLPPFLVLSLILLPSST</sequence>
<dbReference type="Proteomes" id="UP001060215">
    <property type="component" value="Chromosome 2"/>
</dbReference>
<keyword evidence="2" id="KW-1185">Reference proteome</keyword>
<dbReference type="EMBL" id="CM045759">
    <property type="protein sequence ID" value="KAI8018307.1"/>
    <property type="molecule type" value="Genomic_DNA"/>
</dbReference>
<proteinExistence type="predicted"/>
<gene>
    <name evidence="1" type="ORF">LOK49_LG04G02693</name>
</gene>